<keyword evidence="2" id="KW-1185">Reference proteome</keyword>
<comment type="caution">
    <text evidence="1">The sequence shown here is derived from an EMBL/GenBank/DDBJ whole genome shotgun (WGS) entry which is preliminary data.</text>
</comment>
<protein>
    <submittedName>
        <fullName evidence="1">Uncharacterized protein</fullName>
    </submittedName>
</protein>
<name>A0ABR1XLB7_9PEZI</name>
<dbReference type="EMBL" id="JBBWUH010000008">
    <property type="protein sequence ID" value="KAK8159427.1"/>
    <property type="molecule type" value="Genomic_DNA"/>
</dbReference>
<accession>A0ABR1XLB7</accession>
<sequence>MSNPNDFNQLVASLGNVSLSHEYQIFHEERNHAKVLLEQADAVERVELARLRNIVHNLTSENTALKFAHQIEASTPPVVAFIPEQAPMKSLDLPYAAFYDELLPKLA</sequence>
<evidence type="ECO:0000313" key="2">
    <source>
        <dbReference type="Proteomes" id="UP001456524"/>
    </source>
</evidence>
<dbReference type="Proteomes" id="UP001456524">
    <property type="component" value="Unassembled WGS sequence"/>
</dbReference>
<reference evidence="1 2" key="1">
    <citation type="journal article" date="2022" name="G3 (Bethesda)">
        <title>Enemy or ally: a genomic approach to elucidate the lifestyle of Phyllosticta citrichinaensis.</title>
        <authorList>
            <person name="Buijs V.A."/>
            <person name="Groenewald J.Z."/>
            <person name="Haridas S."/>
            <person name="LaButti K.M."/>
            <person name="Lipzen A."/>
            <person name="Martin F.M."/>
            <person name="Barry K."/>
            <person name="Grigoriev I.V."/>
            <person name="Crous P.W."/>
            <person name="Seidl M.F."/>
        </authorList>
    </citation>
    <scope>NUCLEOTIDE SEQUENCE [LARGE SCALE GENOMIC DNA]</scope>
    <source>
        <strain evidence="1 2">CBS 129764</strain>
    </source>
</reference>
<evidence type="ECO:0000313" key="1">
    <source>
        <dbReference type="EMBL" id="KAK8159427.1"/>
    </source>
</evidence>
<organism evidence="1 2">
    <name type="scientific">Phyllosticta citrichinensis</name>
    <dbReference type="NCBI Taxonomy" id="1130410"/>
    <lineage>
        <taxon>Eukaryota</taxon>
        <taxon>Fungi</taxon>
        <taxon>Dikarya</taxon>
        <taxon>Ascomycota</taxon>
        <taxon>Pezizomycotina</taxon>
        <taxon>Dothideomycetes</taxon>
        <taxon>Dothideomycetes incertae sedis</taxon>
        <taxon>Botryosphaeriales</taxon>
        <taxon>Phyllostictaceae</taxon>
        <taxon>Phyllosticta</taxon>
    </lineage>
</organism>
<proteinExistence type="predicted"/>
<gene>
    <name evidence="1" type="ORF">IWX90DRAFT_488892</name>
</gene>